<feature type="compositionally biased region" description="Low complexity" evidence="2">
    <location>
        <begin position="17"/>
        <end position="28"/>
    </location>
</feature>
<feature type="compositionally biased region" description="Acidic residues" evidence="2">
    <location>
        <begin position="206"/>
        <end position="230"/>
    </location>
</feature>
<feature type="region of interest" description="Disordered" evidence="2">
    <location>
        <begin position="605"/>
        <end position="635"/>
    </location>
</feature>
<feature type="compositionally biased region" description="Basic and acidic residues" evidence="2">
    <location>
        <begin position="494"/>
        <end position="507"/>
    </location>
</feature>
<protein>
    <submittedName>
        <fullName evidence="3">Uncharacterized protein</fullName>
    </submittedName>
</protein>
<evidence type="ECO:0000313" key="3">
    <source>
        <dbReference type="EMBL" id="KAF2488030.1"/>
    </source>
</evidence>
<reference evidence="3" key="1">
    <citation type="journal article" date="2020" name="Stud. Mycol.">
        <title>101 Dothideomycetes genomes: a test case for predicting lifestyles and emergence of pathogens.</title>
        <authorList>
            <person name="Haridas S."/>
            <person name="Albert R."/>
            <person name="Binder M."/>
            <person name="Bloem J."/>
            <person name="Labutti K."/>
            <person name="Salamov A."/>
            <person name="Andreopoulos B."/>
            <person name="Baker S."/>
            <person name="Barry K."/>
            <person name="Bills G."/>
            <person name="Bluhm B."/>
            <person name="Cannon C."/>
            <person name="Castanera R."/>
            <person name="Culley D."/>
            <person name="Daum C."/>
            <person name="Ezra D."/>
            <person name="Gonzalez J."/>
            <person name="Henrissat B."/>
            <person name="Kuo A."/>
            <person name="Liang C."/>
            <person name="Lipzen A."/>
            <person name="Lutzoni F."/>
            <person name="Magnuson J."/>
            <person name="Mondo S."/>
            <person name="Nolan M."/>
            <person name="Ohm R."/>
            <person name="Pangilinan J."/>
            <person name="Park H.-J."/>
            <person name="Ramirez L."/>
            <person name="Alfaro M."/>
            <person name="Sun H."/>
            <person name="Tritt A."/>
            <person name="Yoshinaga Y."/>
            <person name="Zwiers L.-H."/>
            <person name="Turgeon B."/>
            <person name="Goodwin S."/>
            <person name="Spatafora J."/>
            <person name="Crous P."/>
            <person name="Grigoriev I."/>
        </authorList>
    </citation>
    <scope>NUCLEOTIDE SEQUENCE</scope>
    <source>
        <strain evidence="3">CBS 113389</strain>
    </source>
</reference>
<feature type="compositionally biased region" description="Basic and acidic residues" evidence="2">
    <location>
        <begin position="358"/>
        <end position="368"/>
    </location>
</feature>
<name>A0A6A6Q6L6_9PEZI</name>
<feature type="compositionally biased region" description="Low complexity" evidence="2">
    <location>
        <begin position="321"/>
        <end position="332"/>
    </location>
</feature>
<evidence type="ECO:0000256" key="2">
    <source>
        <dbReference type="SAM" id="MobiDB-lite"/>
    </source>
</evidence>
<feature type="compositionally biased region" description="Polar residues" evidence="2">
    <location>
        <begin position="447"/>
        <end position="461"/>
    </location>
</feature>
<dbReference type="EMBL" id="MU001631">
    <property type="protein sequence ID" value="KAF2488030.1"/>
    <property type="molecule type" value="Genomic_DNA"/>
</dbReference>
<dbReference type="RefSeq" id="XP_033594599.1">
    <property type="nucleotide sequence ID" value="XM_033736475.1"/>
</dbReference>
<dbReference type="GeneID" id="54477477"/>
<dbReference type="OrthoDB" id="3915580at2759"/>
<feature type="compositionally biased region" description="Pro residues" evidence="2">
    <location>
        <begin position="35"/>
        <end position="45"/>
    </location>
</feature>
<feature type="region of interest" description="Disordered" evidence="2">
    <location>
        <begin position="427"/>
        <end position="464"/>
    </location>
</feature>
<proteinExistence type="predicted"/>
<dbReference type="AlphaFoldDB" id="A0A6A6Q6L6"/>
<keyword evidence="1" id="KW-0175">Coiled coil</keyword>
<evidence type="ECO:0000313" key="4">
    <source>
        <dbReference type="Proteomes" id="UP000799767"/>
    </source>
</evidence>
<accession>A0A6A6Q6L6</accession>
<feature type="region of interest" description="Disordered" evidence="2">
    <location>
        <begin position="206"/>
        <end position="241"/>
    </location>
</feature>
<feature type="region of interest" description="Disordered" evidence="2">
    <location>
        <begin position="481"/>
        <end position="527"/>
    </location>
</feature>
<dbReference type="Proteomes" id="UP000799767">
    <property type="component" value="Unassembled WGS sequence"/>
</dbReference>
<feature type="coiled-coil region" evidence="1">
    <location>
        <begin position="166"/>
        <end position="196"/>
    </location>
</feature>
<evidence type="ECO:0000256" key="1">
    <source>
        <dbReference type="SAM" id="Coils"/>
    </source>
</evidence>
<sequence>MQNAATADHLSGRMHMPEGAAAAAPSAPAGGGDSRPPPLISPSPSGPTHCTDPIADAYSSAIGTNPPRRKASLDSYPRKSALVSSPHRSSRRRTSDTTQSKQAHFDDNAALAPDDSLCCALAQPAQKRRRRSAPAKIFTSLVLPLEDATSDYDSDAAPDEEVEAALAIFEDVIEELTQIAEEHEEAREEIAEVAWEVAEAMSHGFEDDDIDDTYLGDTASEDDSANDDVSDDRSSTVDSEERAQRLQMLFLAERDELCNPDMGGTLEDVDVESEEDDTGSVVCRRIGNPLPALQRRRSSSQGSSIIRDATTPRRRASTPDSKASSASCVVAAPRAKDDLPMTGSVTPFTEAQEQPHPNTERTFDRDEAGSWLTLTARPSNYPQGCSPMDKVKTKLAAWSRAGGNGLEDEDAQLKWIRLLPCDDDLPHQSLSSRTSRTEGPLAPPNTERPSGASSAKHSAPQSPLCERDALDLSAGDVEDDSLLELRVQPSMARPWRERSAEPSKDSTEGVAQRNLSLPPTPRGGRGARPVHCQLSNLALEDEHFKSHRDSLLLLRSREQEAKTNQQLLEARDSIILTKSKFGAIYPESPMDCYSAWSHPRNLSTITDDSPPDSHSLVASGSQWNEDDDNIKPQPEEHKNCAICEVERPRWFAAHCKQGAFM</sequence>
<feature type="compositionally biased region" description="Polar residues" evidence="2">
    <location>
        <begin position="343"/>
        <end position="357"/>
    </location>
</feature>
<feature type="region of interest" description="Disordered" evidence="2">
    <location>
        <begin position="1"/>
        <end position="109"/>
    </location>
</feature>
<organism evidence="3 4">
    <name type="scientific">Neohortaea acidophila</name>
    <dbReference type="NCBI Taxonomy" id="245834"/>
    <lineage>
        <taxon>Eukaryota</taxon>
        <taxon>Fungi</taxon>
        <taxon>Dikarya</taxon>
        <taxon>Ascomycota</taxon>
        <taxon>Pezizomycotina</taxon>
        <taxon>Dothideomycetes</taxon>
        <taxon>Dothideomycetidae</taxon>
        <taxon>Mycosphaerellales</taxon>
        <taxon>Teratosphaeriaceae</taxon>
        <taxon>Neohortaea</taxon>
    </lineage>
</organism>
<feature type="region of interest" description="Disordered" evidence="2">
    <location>
        <begin position="258"/>
        <end position="388"/>
    </location>
</feature>
<feature type="compositionally biased region" description="Acidic residues" evidence="2">
    <location>
        <begin position="267"/>
        <end position="278"/>
    </location>
</feature>
<keyword evidence="4" id="KW-1185">Reference proteome</keyword>
<feature type="compositionally biased region" description="Polar residues" evidence="2">
    <location>
        <begin position="372"/>
        <end position="383"/>
    </location>
</feature>
<gene>
    <name evidence="3" type="ORF">BDY17DRAFT_320537</name>
</gene>
<feature type="compositionally biased region" description="Basic and acidic residues" evidence="2">
    <location>
        <begin position="231"/>
        <end position="241"/>
    </location>
</feature>